<comment type="similarity">
    <text evidence="1">Belongs to the protein kinase superfamily. AGC Ser/Thr protein kinase family.</text>
</comment>
<evidence type="ECO:0000256" key="5">
    <source>
        <dbReference type="ARBA" id="ARBA00022741"/>
    </source>
</evidence>
<dbReference type="Proteomes" id="UP000824469">
    <property type="component" value="Unassembled WGS sequence"/>
</dbReference>
<dbReference type="GO" id="GO:0005524">
    <property type="term" value="F:ATP binding"/>
    <property type="evidence" value="ECO:0007669"/>
    <property type="project" value="UniProtKB-KW"/>
</dbReference>
<dbReference type="EMBL" id="JAHRHJ020000010">
    <property type="protein sequence ID" value="KAH9297771.1"/>
    <property type="molecule type" value="Genomic_DNA"/>
</dbReference>
<feature type="compositionally biased region" description="Polar residues" evidence="10">
    <location>
        <begin position="241"/>
        <end position="257"/>
    </location>
</feature>
<dbReference type="FunFam" id="3.30.200.20:FF:000032">
    <property type="entry name" value="Serine/threonine-protein kinase D6PK-like"/>
    <property type="match status" value="1"/>
</dbReference>
<evidence type="ECO:0000256" key="3">
    <source>
        <dbReference type="ARBA" id="ARBA00022527"/>
    </source>
</evidence>
<dbReference type="SUPFAM" id="SSF56112">
    <property type="entry name" value="Protein kinase-like (PK-like)"/>
    <property type="match status" value="1"/>
</dbReference>
<dbReference type="InterPro" id="IPR008271">
    <property type="entry name" value="Ser/Thr_kinase_AS"/>
</dbReference>
<accession>A0AA38CA71</accession>
<keyword evidence="3" id="KW-0723">Serine/threonine-protein kinase</keyword>
<proteinExistence type="inferred from homology"/>
<organism evidence="12 13">
    <name type="scientific">Taxus chinensis</name>
    <name type="common">Chinese yew</name>
    <name type="synonym">Taxus wallichiana var. chinensis</name>
    <dbReference type="NCBI Taxonomy" id="29808"/>
    <lineage>
        <taxon>Eukaryota</taxon>
        <taxon>Viridiplantae</taxon>
        <taxon>Streptophyta</taxon>
        <taxon>Embryophyta</taxon>
        <taxon>Tracheophyta</taxon>
        <taxon>Spermatophyta</taxon>
        <taxon>Pinopsida</taxon>
        <taxon>Pinidae</taxon>
        <taxon>Conifers II</taxon>
        <taxon>Cupressales</taxon>
        <taxon>Taxaceae</taxon>
        <taxon>Taxus</taxon>
    </lineage>
</organism>
<keyword evidence="5" id="KW-0547">Nucleotide-binding</keyword>
<feature type="compositionally biased region" description="Basic and acidic residues" evidence="10">
    <location>
        <begin position="24"/>
        <end position="38"/>
    </location>
</feature>
<dbReference type="InterPro" id="IPR000719">
    <property type="entry name" value="Prot_kinase_dom"/>
</dbReference>
<reference evidence="12 13" key="1">
    <citation type="journal article" date="2021" name="Nat. Plants">
        <title>The Taxus genome provides insights into paclitaxel biosynthesis.</title>
        <authorList>
            <person name="Xiong X."/>
            <person name="Gou J."/>
            <person name="Liao Q."/>
            <person name="Li Y."/>
            <person name="Zhou Q."/>
            <person name="Bi G."/>
            <person name="Li C."/>
            <person name="Du R."/>
            <person name="Wang X."/>
            <person name="Sun T."/>
            <person name="Guo L."/>
            <person name="Liang H."/>
            <person name="Lu P."/>
            <person name="Wu Y."/>
            <person name="Zhang Z."/>
            <person name="Ro D.K."/>
            <person name="Shang Y."/>
            <person name="Huang S."/>
            <person name="Yan J."/>
        </authorList>
    </citation>
    <scope>NUCLEOTIDE SEQUENCE [LARGE SCALE GENOMIC DNA]</scope>
    <source>
        <strain evidence="12">Ta-2019</strain>
    </source>
</reference>
<sequence length="769" mass="84087">MPTPGAMEGSSKCLQEAGSLKMSVEVEHSQAAEADRARQPASPVEDGTSNKQLDGVDILLSNTSSLVRDLQALSSSHEIEAASSNHSREKGISKLSRSAASGKSPMKKPLRVGIQRASEAGISEKMTLKQALRGMSISQASELASLKRHSKPPGISQISEAGAIKQRYRAVVISRAIEPSTSKHITWAQGTSHELEGGILKPSLRETSASEISESCSLKLSSVIDTSLFSAVSSSEAGSSQNNDVENRQGNGDTSDTFLPASSGLHAQSSKNSTDFVRVTITSNKSNNAEINIDNGSESKSITGKTIQGSKSNDRADYIEITNSSASRVSSSSGVSDESSCSSLSSSGNRPHMSNDSRWEAIRAVRMRDGNLGLKHFRLLKKLGEGDIGSVYLSQLNGTRCYFAMKFMNYGSLVSRKKMLRAQTEREILQMLDHPFLPTLYAHFQTEKFSCLVMEYCPGGDLHILRQRQPGRNFSEQAARFYAAEVLLALEYLHMLGVVYRDLKPENVLVREDGHVMLSDFDLSMRCAVSPTLVKSSSVDLDHLKRIPAFCIQPACIPPPCVEAVCVQPSCFTPRFLSQRSKKVRKPKIEVCNQVTPLTELVAEPITARSNSFVGTHEYLAPEIVKGEGHGSAVDWWTFGIFLYELLFGKTPFKGEGNTATLNNVVGQPLKFPETPTVSYAAKDLVRGLLVKEPQHRLAFKRGATEIKQHPFFEGLNWALIRCSTPPEVPKLFETSLPVKTLSSGSTSQKKFANMDSSSRRNHLEFEVF</sequence>
<dbReference type="GO" id="GO:0004674">
    <property type="term" value="F:protein serine/threonine kinase activity"/>
    <property type="evidence" value="ECO:0007669"/>
    <property type="project" value="UniProtKB-KW"/>
</dbReference>
<feature type="region of interest" description="Disordered" evidence="10">
    <location>
        <begin position="78"/>
        <end position="109"/>
    </location>
</feature>
<feature type="region of interest" description="Disordered" evidence="10">
    <location>
        <begin position="288"/>
        <end position="355"/>
    </location>
</feature>
<dbReference type="SMART" id="SM00220">
    <property type="entry name" value="S_TKc"/>
    <property type="match status" value="1"/>
</dbReference>
<evidence type="ECO:0000256" key="6">
    <source>
        <dbReference type="ARBA" id="ARBA00022777"/>
    </source>
</evidence>
<dbReference type="InterPro" id="IPR011009">
    <property type="entry name" value="Kinase-like_dom_sf"/>
</dbReference>
<dbReference type="Pfam" id="PF00069">
    <property type="entry name" value="Pkinase"/>
    <property type="match status" value="2"/>
</dbReference>
<dbReference type="FunFam" id="1.10.510.10:FF:000028">
    <property type="entry name" value="serine/threonine-protein kinase D6PK-like"/>
    <property type="match status" value="1"/>
</dbReference>
<gene>
    <name evidence="12" type="ORF">KI387_029453</name>
</gene>
<evidence type="ECO:0000256" key="9">
    <source>
        <dbReference type="ARBA" id="ARBA00048679"/>
    </source>
</evidence>
<comment type="catalytic activity">
    <reaction evidence="8">
        <text>L-threonyl-[protein] + ATP = O-phospho-L-threonyl-[protein] + ADP + H(+)</text>
        <dbReference type="Rhea" id="RHEA:46608"/>
        <dbReference type="Rhea" id="RHEA-COMP:11060"/>
        <dbReference type="Rhea" id="RHEA-COMP:11605"/>
        <dbReference type="ChEBI" id="CHEBI:15378"/>
        <dbReference type="ChEBI" id="CHEBI:30013"/>
        <dbReference type="ChEBI" id="CHEBI:30616"/>
        <dbReference type="ChEBI" id="CHEBI:61977"/>
        <dbReference type="ChEBI" id="CHEBI:456216"/>
        <dbReference type="EC" id="2.7.11.1"/>
    </reaction>
</comment>
<evidence type="ECO:0000256" key="2">
    <source>
        <dbReference type="ARBA" id="ARBA00012513"/>
    </source>
</evidence>
<dbReference type="Gene3D" id="1.10.510.10">
    <property type="entry name" value="Transferase(Phosphotransferase) domain 1"/>
    <property type="match status" value="2"/>
</dbReference>
<keyword evidence="7" id="KW-0067">ATP-binding</keyword>
<evidence type="ECO:0000259" key="11">
    <source>
        <dbReference type="PROSITE" id="PS50011"/>
    </source>
</evidence>
<keyword evidence="4" id="KW-0808">Transferase</keyword>
<keyword evidence="13" id="KW-1185">Reference proteome</keyword>
<name>A0AA38CA71_TAXCH</name>
<feature type="domain" description="Protein kinase" evidence="11">
    <location>
        <begin position="377"/>
        <end position="713"/>
    </location>
</feature>
<comment type="caution">
    <text evidence="12">The sequence shown here is derived from an EMBL/GenBank/DDBJ whole genome shotgun (WGS) entry which is preliminary data.</text>
</comment>
<evidence type="ECO:0000256" key="8">
    <source>
        <dbReference type="ARBA" id="ARBA00047899"/>
    </source>
</evidence>
<feature type="compositionally biased region" description="Low complexity" evidence="10">
    <location>
        <begin position="324"/>
        <end position="347"/>
    </location>
</feature>
<feature type="compositionally biased region" description="Polar residues" evidence="10">
    <location>
        <begin position="288"/>
        <end position="311"/>
    </location>
</feature>
<dbReference type="EC" id="2.7.11.1" evidence="2"/>
<evidence type="ECO:0000256" key="7">
    <source>
        <dbReference type="ARBA" id="ARBA00022840"/>
    </source>
</evidence>
<evidence type="ECO:0000256" key="1">
    <source>
        <dbReference type="ARBA" id="ARBA00009903"/>
    </source>
</evidence>
<dbReference type="PANTHER" id="PTHR45637">
    <property type="entry name" value="FLIPPASE KINASE 1-RELATED"/>
    <property type="match status" value="1"/>
</dbReference>
<dbReference type="OMA" id="NERCECP"/>
<evidence type="ECO:0000313" key="12">
    <source>
        <dbReference type="EMBL" id="KAH9297771.1"/>
    </source>
</evidence>
<dbReference type="PROSITE" id="PS50011">
    <property type="entry name" value="PROTEIN_KINASE_DOM"/>
    <property type="match status" value="1"/>
</dbReference>
<protein>
    <recommendedName>
        <fullName evidence="2">non-specific serine/threonine protein kinase</fullName>
        <ecNumber evidence="2">2.7.11.1</ecNumber>
    </recommendedName>
</protein>
<evidence type="ECO:0000256" key="10">
    <source>
        <dbReference type="SAM" id="MobiDB-lite"/>
    </source>
</evidence>
<feature type="region of interest" description="Disordered" evidence="10">
    <location>
        <begin position="235"/>
        <end position="272"/>
    </location>
</feature>
<dbReference type="PROSITE" id="PS00108">
    <property type="entry name" value="PROTEIN_KINASE_ST"/>
    <property type="match status" value="1"/>
</dbReference>
<feature type="region of interest" description="Disordered" evidence="10">
    <location>
        <begin position="18"/>
        <end position="55"/>
    </location>
</feature>
<evidence type="ECO:0000313" key="13">
    <source>
        <dbReference type="Proteomes" id="UP000824469"/>
    </source>
</evidence>
<dbReference type="FunFam" id="1.10.510.10:FF:000020">
    <property type="entry name" value="serine/threonine-protein kinase D6PK-like"/>
    <property type="match status" value="1"/>
</dbReference>
<dbReference type="AlphaFoldDB" id="A0AA38CA71"/>
<keyword evidence="6" id="KW-0418">Kinase</keyword>
<dbReference type="Gene3D" id="3.30.200.20">
    <property type="entry name" value="Phosphorylase Kinase, domain 1"/>
    <property type="match status" value="1"/>
</dbReference>
<dbReference type="CDD" id="cd05574">
    <property type="entry name" value="STKc_phototropin_like"/>
    <property type="match status" value="1"/>
</dbReference>
<comment type="catalytic activity">
    <reaction evidence="9">
        <text>L-seryl-[protein] + ATP = O-phospho-L-seryl-[protein] + ADP + H(+)</text>
        <dbReference type="Rhea" id="RHEA:17989"/>
        <dbReference type="Rhea" id="RHEA-COMP:9863"/>
        <dbReference type="Rhea" id="RHEA-COMP:11604"/>
        <dbReference type="ChEBI" id="CHEBI:15378"/>
        <dbReference type="ChEBI" id="CHEBI:29999"/>
        <dbReference type="ChEBI" id="CHEBI:30616"/>
        <dbReference type="ChEBI" id="CHEBI:83421"/>
        <dbReference type="ChEBI" id="CHEBI:456216"/>
        <dbReference type="EC" id="2.7.11.1"/>
    </reaction>
</comment>
<evidence type="ECO:0000256" key="4">
    <source>
        <dbReference type="ARBA" id="ARBA00022679"/>
    </source>
</evidence>